<reference evidence="1 2" key="1">
    <citation type="submission" date="2018-11" db="EMBL/GenBank/DDBJ databases">
        <authorList>
            <person name="Li F."/>
        </authorList>
    </citation>
    <scope>NUCLEOTIDE SEQUENCE [LARGE SCALE GENOMIC DNA]</scope>
    <source>
        <strain evidence="1 2">KIS18-7</strain>
    </source>
</reference>
<accession>A0A3N0DU52</accession>
<organism evidence="1 2">
    <name type="scientific">Nocardioides marmorisolisilvae</name>
    <dbReference type="NCBI Taxonomy" id="1542737"/>
    <lineage>
        <taxon>Bacteria</taxon>
        <taxon>Bacillati</taxon>
        <taxon>Actinomycetota</taxon>
        <taxon>Actinomycetes</taxon>
        <taxon>Propionibacteriales</taxon>
        <taxon>Nocardioidaceae</taxon>
        <taxon>Nocardioides</taxon>
    </lineage>
</organism>
<gene>
    <name evidence="1" type="ORF">EFL95_08960</name>
</gene>
<keyword evidence="2" id="KW-1185">Reference proteome</keyword>
<evidence type="ECO:0000313" key="2">
    <source>
        <dbReference type="Proteomes" id="UP000277094"/>
    </source>
</evidence>
<proteinExistence type="predicted"/>
<name>A0A3N0DU52_9ACTN</name>
<dbReference type="AlphaFoldDB" id="A0A3N0DU52"/>
<dbReference type="EMBL" id="RJSG01000002">
    <property type="protein sequence ID" value="RNL79152.1"/>
    <property type="molecule type" value="Genomic_DNA"/>
</dbReference>
<dbReference type="Proteomes" id="UP000277094">
    <property type="component" value="Unassembled WGS sequence"/>
</dbReference>
<comment type="caution">
    <text evidence="1">The sequence shown here is derived from an EMBL/GenBank/DDBJ whole genome shotgun (WGS) entry which is preliminary data.</text>
</comment>
<sequence length="59" mass="6785">MSVLQVVPVETAVEHDYLAEVIRLVPQHDHTWALRDTEYDNGLTLHRFECDGCSAVRFT</sequence>
<protein>
    <submittedName>
        <fullName evidence="1">Uncharacterized protein</fullName>
    </submittedName>
</protein>
<dbReference type="RefSeq" id="WP_123233654.1">
    <property type="nucleotide sequence ID" value="NZ_RJSG01000002.1"/>
</dbReference>
<evidence type="ECO:0000313" key="1">
    <source>
        <dbReference type="EMBL" id="RNL79152.1"/>
    </source>
</evidence>